<reference evidence="1 2" key="1">
    <citation type="submission" date="2012-11" db="EMBL/GenBank/DDBJ databases">
        <authorList>
            <person name="Huguet-Tapia J.C."/>
            <person name="Durkin A.S."/>
            <person name="Pettis G.S."/>
            <person name="Badger J.H."/>
        </authorList>
    </citation>
    <scope>NUCLEOTIDE SEQUENCE [LARGE SCALE GENOMIC DNA]</scope>
    <source>
        <strain evidence="1 2">91-03</strain>
    </source>
</reference>
<dbReference type="EMBL" id="AEJC01000506">
    <property type="protein sequence ID" value="EKX62572.1"/>
    <property type="molecule type" value="Genomic_DNA"/>
</dbReference>
<dbReference type="Proteomes" id="UP000010411">
    <property type="component" value="Unassembled WGS sequence"/>
</dbReference>
<organism evidence="1 2">
    <name type="scientific">Streptomyces ipomoeae 91-03</name>
    <dbReference type="NCBI Taxonomy" id="698759"/>
    <lineage>
        <taxon>Bacteria</taxon>
        <taxon>Bacillati</taxon>
        <taxon>Actinomycetota</taxon>
        <taxon>Actinomycetes</taxon>
        <taxon>Kitasatosporales</taxon>
        <taxon>Streptomycetaceae</taxon>
        <taxon>Streptomyces</taxon>
    </lineage>
</organism>
<protein>
    <submittedName>
        <fullName evidence="1">Uncharacterized protein</fullName>
    </submittedName>
</protein>
<gene>
    <name evidence="1" type="ORF">STRIP9103_04027</name>
</gene>
<feature type="non-terminal residue" evidence="1">
    <location>
        <position position="17"/>
    </location>
</feature>
<dbReference type="AlphaFoldDB" id="L1KPM8"/>
<keyword evidence="2" id="KW-1185">Reference proteome</keyword>
<accession>L1KPM8</accession>
<name>L1KPM8_9ACTN</name>
<evidence type="ECO:0000313" key="2">
    <source>
        <dbReference type="Proteomes" id="UP000010411"/>
    </source>
</evidence>
<proteinExistence type="predicted"/>
<evidence type="ECO:0000313" key="1">
    <source>
        <dbReference type="EMBL" id="EKX62572.1"/>
    </source>
</evidence>
<sequence>MILAPAAGLRRFAARLR</sequence>
<comment type="caution">
    <text evidence="1">The sequence shown here is derived from an EMBL/GenBank/DDBJ whole genome shotgun (WGS) entry which is preliminary data.</text>
</comment>